<proteinExistence type="predicted"/>
<evidence type="ECO:0000313" key="6">
    <source>
        <dbReference type="EMBL" id="UTW03999.1"/>
    </source>
</evidence>
<dbReference type="InterPro" id="IPR004089">
    <property type="entry name" value="MCPsignal_dom"/>
</dbReference>
<dbReference type="PROSITE" id="PS50111">
    <property type="entry name" value="CHEMOTAXIS_TRANSDUC_2"/>
    <property type="match status" value="1"/>
</dbReference>
<gene>
    <name evidence="6" type="ORF">KDX31_02970</name>
</gene>
<organism evidence="6 7">
    <name type="scientific">Amphritea atlantica</name>
    <dbReference type="NCBI Taxonomy" id="355243"/>
    <lineage>
        <taxon>Bacteria</taxon>
        <taxon>Pseudomonadati</taxon>
        <taxon>Pseudomonadota</taxon>
        <taxon>Gammaproteobacteria</taxon>
        <taxon>Oceanospirillales</taxon>
        <taxon>Oceanospirillaceae</taxon>
        <taxon>Amphritea</taxon>
    </lineage>
</organism>
<dbReference type="InterPro" id="IPR000014">
    <property type="entry name" value="PAS"/>
</dbReference>
<dbReference type="Proteomes" id="UP001059950">
    <property type="component" value="Chromosome"/>
</dbReference>
<keyword evidence="2 3" id="KW-0807">Transducer</keyword>
<feature type="domain" description="Methyl-accepting transducer" evidence="4">
    <location>
        <begin position="246"/>
        <end position="482"/>
    </location>
</feature>
<evidence type="ECO:0000256" key="3">
    <source>
        <dbReference type="PROSITE-ProRule" id="PRU00284"/>
    </source>
</evidence>
<dbReference type="Pfam" id="PF00989">
    <property type="entry name" value="PAS"/>
    <property type="match status" value="1"/>
</dbReference>
<dbReference type="InterPro" id="IPR035965">
    <property type="entry name" value="PAS-like_dom_sf"/>
</dbReference>
<dbReference type="PANTHER" id="PTHR32089">
    <property type="entry name" value="METHYL-ACCEPTING CHEMOTAXIS PROTEIN MCPB"/>
    <property type="match status" value="1"/>
</dbReference>
<feature type="domain" description="PAS" evidence="5">
    <location>
        <begin position="17"/>
        <end position="56"/>
    </location>
</feature>
<dbReference type="InterPro" id="IPR013767">
    <property type="entry name" value="PAS_fold"/>
</dbReference>
<dbReference type="SUPFAM" id="SSF55785">
    <property type="entry name" value="PYP-like sensor domain (PAS domain)"/>
    <property type="match status" value="1"/>
</dbReference>
<protein>
    <submittedName>
        <fullName evidence="6">PAS domain-containing protein</fullName>
    </submittedName>
</protein>
<dbReference type="Gene3D" id="1.10.287.950">
    <property type="entry name" value="Methyl-accepting chemotaxis protein"/>
    <property type="match status" value="1"/>
</dbReference>
<evidence type="ECO:0000313" key="7">
    <source>
        <dbReference type="Proteomes" id="UP001059950"/>
    </source>
</evidence>
<comment type="subcellular location">
    <subcellularLocation>
        <location evidence="1">Membrane</location>
    </subcellularLocation>
</comment>
<dbReference type="CDD" id="cd00130">
    <property type="entry name" value="PAS"/>
    <property type="match status" value="1"/>
</dbReference>
<dbReference type="SMART" id="SM00283">
    <property type="entry name" value="MA"/>
    <property type="match status" value="1"/>
</dbReference>
<keyword evidence="7" id="KW-1185">Reference proteome</keyword>
<dbReference type="CDD" id="cd11386">
    <property type="entry name" value="MCP_signal"/>
    <property type="match status" value="1"/>
</dbReference>
<dbReference type="SUPFAM" id="SSF58104">
    <property type="entry name" value="Methyl-accepting chemotaxis protein (MCP) signaling domain"/>
    <property type="match status" value="1"/>
</dbReference>
<dbReference type="PROSITE" id="PS50112">
    <property type="entry name" value="PAS"/>
    <property type="match status" value="1"/>
</dbReference>
<dbReference type="NCBIfam" id="TIGR00229">
    <property type="entry name" value="sensory_box"/>
    <property type="match status" value="1"/>
</dbReference>
<name>A0ABY5GW40_9GAMM</name>
<dbReference type="SMART" id="SM00091">
    <property type="entry name" value="PAS"/>
    <property type="match status" value="1"/>
</dbReference>
<reference evidence="6" key="1">
    <citation type="submission" date="2021-04" db="EMBL/GenBank/DDBJ databases">
        <title>Oceanospirillales bacteria with DddD are important DMSP degraders in coastal seawater.</title>
        <authorList>
            <person name="Liu J."/>
        </authorList>
    </citation>
    <scope>NUCLEOTIDE SEQUENCE</scope>
    <source>
        <strain evidence="6">GY6</strain>
    </source>
</reference>
<evidence type="ECO:0000256" key="1">
    <source>
        <dbReference type="ARBA" id="ARBA00004370"/>
    </source>
</evidence>
<evidence type="ECO:0000259" key="5">
    <source>
        <dbReference type="PROSITE" id="PS50112"/>
    </source>
</evidence>
<evidence type="ECO:0000256" key="2">
    <source>
        <dbReference type="ARBA" id="ARBA00023224"/>
    </source>
</evidence>
<dbReference type="Pfam" id="PF00015">
    <property type="entry name" value="MCPsignal"/>
    <property type="match status" value="1"/>
</dbReference>
<evidence type="ECO:0000259" key="4">
    <source>
        <dbReference type="PROSITE" id="PS50111"/>
    </source>
</evidence>
<accession>A0ABY5GW40</accession>
<sequence>MNSSNRSNEFQQNDVLVLITDPKAVISYVSDDLCRVTGYSRTELTGQNINILRHPQMPAGPFKQLWETIQEGMPWMGMILNRSRSNQDLWFDTYIIPTIEDGEITEYQCIYRKPTAETVARAADVYEQRRLGKMPKALSRKQPDLDNRLCLVMLISLVPSVGWMLWHSLSAASVVAASASALLAILGCKWLTHRFKKLVNSSRQIVSHPIKQLIYTGTADDIGQLELVQCMLLSQLDAILRRIQNASGEVEKSSQSSARVMASTFGNIQSQQAALVQIAAAVEQMTATTSDVANNTVKARDQSEQAQQNARQGNNIVVNAVAAIRSLDQAIDRIGENLKGLEQRSTQIDKVVDVIHDIADKTNLLALNAAIEAARAGENGRGFAVVADEVRSLAQRTRVSTSEISTIIQELQEATSGTSETMKEVQSLADTTVTRIEEAGANLTSIIGAVESINSMTIQIASASEQQNTATQEVNKQIHMISNAATEAADQAEETLQLNNMTVRLARQQSNMVEIIIANQ</sequence>
<dbReference type="Gene3D" id="3.30.450.20">
    <property type="entry name" value="PAS domain"/>
    <property type="match status" value="1"/>
</dbReference>
<dbReference type="EMBL" id="CP073344">
    <property type="protein sequence ID" value="UTW03999.1"/>
    <property type="molecule type" value="Genomic_DNA"/>
</dbReference>
<dbReference type="PANTHER" id="PTHR32089:SF112">
    <property type="entry name" value="LYSOZYME-LIKE PROTEIN-RELATED"/>
    <property type="match status" value="1"/>
</dbReference>